<feature type="transmembrane region" description="Helical" evidence="8">
    <location>
        <begin position="197"/>
        <end position="214"/>
    </location>
</feature>
<evidence type="ECO:0000256" key="5">
    <source>
        <dbReference type="ARBA" id="ARBA00022692"/>
    </source>
</evidence>
<comment type="subcellular location">
    <subcellularLocation>
        <location evidence="1 8">Cell membrane</location>
        <topology evidence="1 8">Multi-pass membrane protein</topology>
    </subcellularLocation>
</comment>
<evidence type="ECO:0000256" key="1">
    <source>
        <dbReference type="ARBA" id="ARBA00004651"/>
    </source>
</evidence>
<feature type="transmembrane region" description="Helical" evidence="8">
    <location>
        <begin position="12"/>
        <end position="39"/>
    </location>
</feature>
<evidence type="ECO:0000313" key="9">
    <source>
        <dbReference type="EMBL" id="PIE31542.1"/>
    </source>
</evidence>
<gene>
    <name evidence="9" type="ORF">CSA55_05515</name>
</gene>
<keyword evidence="4 8" id="KW-1003">Cell membrane</keyword>
<protein>
    <recommendedName>
        <fullName evidence="8">Probable membrane transporter protein</fullName>
    </recommendedName>
</protein>
<evidence type="ECO:0000256" key="4">
    <source>
        <dbReference type="ARBA" id="ARBA00022475"/>
    </source>
</evidence>
<sequence>MMVALTVLDIDVAWLVVCIAMMAVGATLQTTIGIGLGLVTAPLLSLVDPSFVPGALVLSTIPLTLGMAIRERHAIHMRQIWWAIAGRVPGVILGSWVALIGGRSAVAIVVGVSVLIAVGASLTKIRFHPSPHNLLAAGTVSGFSGTVSGIGGPPMALTYQHADPATMRANLAVFFVFGSTLSVISLTVSGVMGTREWILGATLMPGVVAGLVIGKTVTARLPASVIRPLVLAVCSISAIVLILNTLV</sequence>
<dbReference type="EMBL" id="PDSL01000078">
    <property type="protein sequence ID" value="PIE31542.1"/>
    <property type="molecule type" value="Genomic_DNA"/>
</dbReference>
<evidence type="ECO:0000256" key="3">
    <source>
        <dbReference type="ARBA" id="ARBA00022448"/>
    </source>
</evidence>
<evidence type="ECO:0000256" key="2">
    <source>
        <dbReference type="ARBA" id="ARBA00009142"/>
    </source>
</evidence>
<dbReference type="PANTHER" id="PTHR30269">
    <property type="entry name" value="TRANSMEMBRANE PROTEIN YFCA"/>
    <property type="match status" value="1"/>
</dbReference>
<accession>A0A2G6K982</accession>
<dbReference type="AlphaFoldDB" id="A0A2G6K982"/>
<name>A0A2G6K982_9ACTN</name>
<reference evidence="9 10" key="1">
    <citation type="submission" date="2017-10" db="EMBL/GenBank/DDBJ databases">
        <title>Novel microbial diversity and functional potential in the marine mammal oral microbiome.</title>
        <authorList>
            <person name="Dudek N.K."/>
            <person name="Sun C.L."/>
            <person name="Burstein D."/>
            <person name="Kantor R.S."/>
            <person name="Aliaga Goltsman D.S."/>
            <person name="Bik E.M."/>
            <person name="Thomas B.C."/>
            <person name="Banfield J.F."/>
            <person name="Relman D.A."/>
        </authorList>
    </citation>
    <scope>NUCLEOTIDE SEQUENCE [LARGE SCALE GENOMIC DNA]</scope>
    <source>
        <strain evidence="9">DOLJORAL78_61_10</strain>
    </source>
</reference>
<dbReference type="InterPro" id="IPR002781">
    <property type="entry name" value="TM_pro_TauE-like"/>
</dbReference>
<dbReference type="GO" id="GO:0005886">
    <property type="term" value="C:plasma membrane"/>
    <property type="evidence" value="ECO:0007669"/>
    <property type="project" value="UniProtKB-SubCell"/>
</dbReference>
<feature type="transmembrane region" description="Helical" evidence="8">
    <location>
        <begin position="171"/>
        <end position="190"/>
    </location>
</feature>
<keyword evidence="7 8" id="KW-0472">Membrane</keyword>
<proteinExistence type="inferred from homology"/>
<feature type="transmembrane region" description="Helical" evidence="8">
    <location>
        <begin position="226"/>
        <end position="246"/>
    </location>
</feature>
<feature type="transmembrane region" description="Helical" evidence="8">
    <location>
        <begin position="80"/>
        <end position="99"/>
    </location>
</feature>
<feature type="transmembrane region" description="Helical" evidence="8">
    <location>
        <begin position="105"/>
        <end position="122"/>
    </location>
</feature>
<feature type="transmembrane region" description="Helical" evidence="8">
    <location>
        <begin position="134"/>
        <end position="151"/>
    </location>
</feature>
<evidence type="ECO:0000313" key="10">
    <source>
        <dbReference type="Proteomes" id="UP000230914"/>
    </source>
</evidence>
<dbReference type="PANTHER" id="PTHR30269:SF37">
    <property type="entry name" value="MEMBRANE TRANSPORTER PROTEIN"/>
    <property type="match status" value="1"/>
</dbReference>
<comment type="caution">
    <text evidence="9">The sequence shown here is derived from an EMBL/GenBank/DDBJ whole genome shotgun (WGS) entry which is preliminary data.</text>
</comment>
<evidence type="ECO:0000256" key="7">
    <source>
        <dbReference type="ARBA" id="ARBA00023136"/>
    </source>
</evidence>
<keyword evidence="6 8" id="KW-1133">Transmembrane helix</keyword>
<evidence type="ECO:0000256" key="6">
    <source>
        <dbReference type="ARBA" id="ARBA00022989"/>
    </source>
</evidence>
<dbReference type="Proteomes" id="UP000230914">
    <property type="component" value="Unassembled WGS sequence"/>
</dbReference>
<dbReference type="Pfam" id="PF01925">
    <property type="entry name" value="TauE"/>
    <property type="match status" value="1"/>
</dbReference>
<evidence type="ECO:0000256" key="8">
    <source>
        <dbReference type="RuleBase" id="RU363041"/>
    </source>
</evidence>
<organism evidence="9 10">
    <name type="scientific">Ilumatobacter coccineus</name>
    <dbReference type="NCBI Taxonomy" id="467094"/>
    <lineage>
        <taxon>Bacteria</taxon>
        <taxon>Bacillati</taxon>
        <taxon>Actinomycetota</taxon>
        <taxon>Acidimicrobiia</taxon>
        <taxon>Acidimicrobiales</taxon>
        <taxon>Ilumatobacteraceae</taxon>
        <taxon>Ilumatobacter</taxon>
    </lineage>
</organism>
<keyword evidence="3" id="KW-0813">Transport</keyword>
<comment type="similarity">
    <text evidence="2 8">Belongs to the 4-toluene sulfonate uptake permease (TSUP) (TC 2.A.102) family.</text>
</comment>
<keyword evidence="5 8" id="KW-0812">Transmembrane</keyword>
<dbReference type="InterPro" id="IPR052017">
    <property type="entry name" value="TSUP"/>
</dbReference>
<feature type="transmembrane region" description="Helical" evidence="8">
    <location>
        <begin position="51"/>
        <end position="68"/>
    </location>
</feature>